<dbReference type="RefSeq" id="WP_009136851.1">
    <property type="nucleotide sequence ID" value="NZ_JH594596.1"/>
</dbReference>
<gene>
    <name evidence="1" type="ORF">HMPREF9449_01703</name>
</gene>
<accession>H1DHG7</accession>
<protein>
    <recommendedName>
        <fullName evidence="3">Adhesin domain-containing protein</fullName>
    </recommendedName>
</protein>
<dbReference type="Proteomes" id="UP000004892">
    <property type="component" value="Unassembled WGS sequence"/>
</dbReference>
<dbReference type="HOGENOM" id="CLU_798849_0_0_10"/>
<sequence>MKTTLFILGMIFMGVTLYAQTSKKEYQKSFDKAGITEVVLSNRYGQIDVEQKKADKIDVTATISVTAKNKSKADEFIEYIHIEDVVSGGFLNVETTFGKDVFFKQLLSGLEINIVYKVVLPYGMKLRIINTEGNVFINNFEGDLAIDIKNGNFQLGKMKDGVLQILQSGGNFVVDDVNTLNGQFKDCNLKIEKVREAKLNLEKCTGNLATAAKLNITSQNGELDLGEIEEMSGTANSTKFEIQDLGNELSMTMRFGEINIRNIHTDFSLIQLRTNYTKVGLTFMEGAGYNLELKHNKSLKMDLPADFQLSQQPTSEKNVLVETGFIGNKKRTGKVDLEIRNGNLYIQ</sequence>
<dbReference type="eggNOG" id="COG3595">
    <property type="taxonomic scope" value="Bacteria"/>
</dbReference>
<dbReference type="PATRIC" id="fig|742817.3.peg.1820"/>
<proteinExistence type="predicted"/>
<dbReference type="AlphaFoldDB" id="H1DHG7"/>
<evidence type="ECO:0000313" key="2">
    <source>
        <dbReference type="Proteomes" id="UP000004892"/>
    </source>
</evidence>
<evidence type="ECO:0008006" key="3">
    <source>
        <dbReference type="Google" id="ProtNLM"/>
    </source>
</evidence>
<dbReference type="EMBL" id="ADMC01000022">
    <property type="protein sequence ID" value="EHP47850.1"/>
    <property type="molecule type" value="Genomic_DNA"/>
</dbReference>
<comment type="caution">
    <text evidence="1">The sequence shown here is derived from an EMBL/GenBank/DDBJ whole genome shotgun (WGS) entry which is preliminary data.</text>
</comment>
<name>H1DHG7_9BACT</name>
<dbReference type="STRING" id="742817.HMPREF9449_01703"/>
<organism evidence="1 2">
    <name type="scientific">Odoribacter laneus YIT 12061</name>
    <dbReference type="NCBI Taxonomy" id="742817"/>
    <lineage>
        <taxon>Bacteria</taxon>
        <taxon>Pseudomonadati</taxon>
        <taxon>Bacteroidota</taxon>
        <taxon>Bacteroidia</taxon>
        <taxon>Bacteroidales</taxon>
        <taxon>Odoribacteraceae</taxon>
        <taxon>Odoribacter</taxon>
    </lineage>
</organism>
<evidence type="ECO:0000313" key="1">
    <source>
        <dbReference type="EMBL" id="EHP47850.1"/>
    </source>
</evidence>
<reference evidence="1 2" key="1">
    <citation type="submission" date="2012-01" db="EMBL/GenBank/DDBJ databases">
        <title>The Genome Sequence of Odoribacter laneus YIT 12061.</title>
        <authorList>
            <consortium name="The Broad Institute Genome Sequencing Platform"/>
            <person name="Earl A."/>
            <person name="Ward D."/>
            <person name="Feldgarden M."/>
            <person name="Gevers D."/>
            <person name="Morotomi M."/>
            <person name="Young S.K."/>
            <person name="Zeng Q."/>
            <person name="Gargeya S."/>
            <person name="Fitzgerald M."/>
            <person name="Haas B."/>
            <person name="Abouelleil A."/>
            <person name="Alvarado L."/>
            <person name="Arachchi H.M."/>
            <person name="Berlin A."/>
            <person name="Chapman S.B."/>
            <person name="Gearin G."/>
            <person name="Goldberg J."/>
            <person name="Griggs A."/>
            <person name="Gujja S."/>
            <person name="Hansen M."/>
            <person name="Heiman D."/>
            <person name="Howarth C."/>
            <person name="Larimer J."/>
            <person name="Lui A."/>
            <person name="MacDonald P.J.P."/>
            <person name="McCowen C."/>
            <person name="Montmayeur A."/>
            <person name="Murphy C."/>
            <person name="Neiman D."/>
            <person name="Pearson M."/>
            <person name="Priest M."/>
            <person name="Roberts A."/>
            <person name="Saif S."/>
            <person name="Shea T."/>
            <person name="Sisk P."/>
            <person name="Stolte C."/>
            <person name="Sykes S."/>
            <person name="Wortman J."/>
            <person name="Nusbaum C."/>
            <person name="Birren B."/>
        </authorList>
    </citation>
    <scope>NUCLEOTIDE SEQUENCE [LARGE SCALE GENOMIC DNA]</scope>
    <source>
        <strain evidence="1 2">YIT 12061</strain>
    </source>
</reference>
<dbReference type="GeneID" id="98069268"/>
<keyword evidence="2" id="KW-1185">Reference proteome</keyword>